<accession>A0A1A8SG68</accession>
<gene>
    <name evidence="1" type="primary">Nfu_g_1_017385</name>
</gene>
<sequence>RKLSPFSVKNNFHRVIRLFTARDGANGAQRSPCCFHPGGVDVGSIAVSAAFYCTSWELVSDVTLFHHSYTDWKKRIPLGSGCRSSTKRGGGAG</sequence>
<feature type="non-terminal residue" evidence="1">
    <location>
        <position position="1"/>
    </location>
</feature>
<dbReference type="EMBL" id="HAEI01014190">
    <property type="protein sequence ID" value="SBS16659.1"/>
    <property type="molecule type" value="Transcribed_RNA"/>
</dbReference>
<reference evidence="1" key="2">
    <citation type="submission" date="2016-06" db="EMBL/GenBank/DDBJ databases">
        <title>The genome of a short-lived fish provides insights into sex chromosome evolution and the genetic control of aging.</title>
        <authorList>
            <person name="Reichwald K."/>
            <person name="Felder M."/>
            <person name="Petzold A."/>
            <person name="Koch P."/>
            <person name="Groth M."/>
            <person name="Platzer M."/>
        </authorList>
    </citation>
    <scope>NUCLEOTIDE SEQUENCE</scope>
    <source>
        <tissue evidence="1">Brain</tissue>
    </source>
</reference>
<feature type="non-terminal residue" evidence="1">
    <location>
        <position position="93"/>
    </location>
</feature>
<organism evidence="1">
    <name type="scientific">Nothobranchius rachovii</name>
    <name type="common">bluefin notho</name>
    <dbReference type="NCBI Taxonomy" id="451742"/>
    <lineage>
        <taxon>Eukaryota</taxon>
        <taxon>Metazoa</taxon>
        <taxon>Chordata</taxon>
        <taxon>Craniata</taxon>
        <taxon>Vertebrata</taxon>
        <taxon>Euteleostomi</taxon>
        <taxon>Actinopterygii</taxon>
        <taxon>Neopterygii</taxon>
        <taxon>Teleostei</taxon>
        <taxon>Neoteleostei</taxon>
        <taxon>Acanthomorphata</taxon>
        <taxon>Ovalentaria</taxon>
        <taxon>Atherinomorphae</taxon>
        <taxon>Cyprinodontiformes</taxon>
        <taxon>Nothobranchiidae</taxon>
        <taxon>Nothobranchius</taxon>
    </lineage>
</organism>
<protein>
    <submittedName>
        <fullName evidence="1">Uncharacterized protein</fullName>
    </submittedName>
</protein>
<evidence type="ECO:0000313" key="1">
    <source>
        <dbReference type="EMBL" id="SBS16659.1"/>
    </source>
</evidence>
<reference evidence="1" key="1">
    <citation type="submission" date="2016-05" db="EMBL/GenBank/DDBJ databases">
        <authorList>
            <person name="Lavstsen T."/>
            <person name="Jespersen J.S."/>
        </authorList>
    </citation>
    <scope>NUCLEOTIDE SEQUENCE</scope>
    <source>
        <tissue evidence="1">Brain</tissue>
    </source>
</reference>
<name>A0A1A8SG68_9TELE</name>
<dbReference type="AlphaFoldDB" id="A0A1A8SG68"/>
<proteinExistence type="predicted"/>